<accession>A0ABP8I8L0</accession>
<dbReference type="Gene3D" id="3.40.190.150">
    <property type="entry name" value="Bordetella uptake gene, domain 1"/>
    <property type="match status" value="1"/>
</dbReference>
<dbReference type="Gene3D" id="3.40.190.10">
    <property type="entry name" value="Periplasmic binding protein-like II"/>
    <property type="match status" value="1"/>
</dbReference>
<evidence type="ECO:0000313" key="4">
    <source>
        <dbReference type="Proteomes" id="UP001500975"/>
    </source>
</evidence>
<protein>
    <submittedName>
        <fullName evidence="3">Tripartite tricarboxylate transporter substrate binding protein</fullName>
    </submittedName>
</protein>
<dbReference type="InterPro" id="IPR005064">
    <property type="entry name" value="BUG"/>
</dbReference>
<dbReference type="InterPro" id="IPR042100">
    <property type="entry name" value="Bug_dom1"/>
</dbReference>
<evidence type="ECO:0000256" key="2">
    <source>
        <dbReference type="SAM" id="SignalP"/>
    </source>
</evidence>
<gene>
    <name evidence="3" type="ORF">GCM10023165_43940</name>
</gene>
<dbReference type="SUPFAM" id="SSF53850">
    <property type="entry name" value="Periplasmic binding protein-like II"/>
    <property type="match status" value="1"/>
</dbReference>
<dbReference type="PIRSF" id="PIRSF017082">
    <property type="entry name" value="YflP"/>
    <property type="match status" value="1"/>
</dbReference>
<keyword evidence="2" id="KW-0732">Signal</keyword>
<evidence type="ECO:0000313" key="3">
    <source>
        <dbReference type="EMBL" id="GAA4353620.1"/>
    </source>
</evidence>
<dbReference type="Proteomes" id="UP001500975">
    <property type="component" value="Unassembled WGS sequence"/>
</dbReference>
<name>A0ABP8I8L0_9BURK</name>
<feature type="chain" id="PRO_5047045884" evidence="2">
    <location>
        <begin position="24"/>
        <end position="319"/>
    </location>
</feature>
<dbReference type="PANTHER" id="PTHR42928">
    <property type="entry name" value="TRICARBOXYLATE-BINDING PROTEIN"/>
    <property type="match status" value="1"/>
</dbReference>
<dbReference type="CDD" id="cd07012">
    <property type="entry name" value="PBP2_Bug_TTT"/>
    <property type="match status" value="1"/>
</dbReference>
<organism evidence="3 4">
    <name type="scientific">Variovorax defluvii</name>
    <dbReference type="NCBI Taxonomy" id="913761"/>
    <lineage>
        <taxon>Bacteria</taxon>
        <taxon>Pseudomonadati</taxon>
        <taxon>Pseudomonadota</taxon>
        <taxon>Betaproteobacteria</taxon>
        <taxon>Burkholderiales</taxon>
        <taxon>Comamonadaceae</taxon>
        <taxon>Variovorax</taxon>
    </lineage>
</organism>
<dbReference type="PANTHER" id="PTHR42928:SF5">
    <property type="entry name" value="BLR1237 PROTEIN"/>
    <property type="match status" value="1"/>
</dbReference>
<feature type="signal peptide" evidence="2">
    <location>
        <begin position="1"/>
        <end position="23"/>
    </location>
</feature>
<proteinExistence type="inferred from homology"/>
<reference evidence="4" key="1">
    <citation type="journal article" date="2019" name="Int. J. Syst. Evol. Microbiol.">
        <title>The Global Catalogue of Microorganisms (GCM) 10K type strain sequencing project: providing services to taxonomists for standard genome sequencing and annotation.</title>
        <authorList>
            <consortium name="The Broad Institute Genomics Platform"/>
            <consortium name="The Broad Institute Genome Sequencing Center for Infectious Disease"/>
            <person name="Wu L."/>
            <person name="Ma J."/>
        </authorList>
    </citation>
    <scope>NUCLEOTIDE SEQUENCE [LARGE SCALE GENOMIC DNA]</scope>
    <source>
        <strain evidence="4">JCM 17804</strain>
    </source>
</reference>
<dbReference type="EMBL" id="BAABGJ010000079">
    <property type="protein sequence ID" value="GAA4353620.1"/>
    <property type="molecule type" value="Genomic_DNA"/>
</dbReference>
<evidence type="ECO:0000256" key="1">
    <source>
        <dbReference type="ARBA" id="ARBA00006987"/>
    </source>
</evidence>
<dbReference type="RefSeq" id="WP_345540631.1">
    <property type="nucleotide sequence ID" value="NZ_BAABGJ010000079.1"/>
</dbReference>
<keyword evidence="4" id="KW-1185">Reference proteome</keyword>
<comment type="similarity">
    <text evidence="1">Belongs to the UPF0065 (bug) family.</text>
</comment>
<sequence>MLKNAFARLCAGMLIAVAGASHAFPDKAITIQVPFSPGTTTDVNAREFAQVLSEIVKQPVVVDNKVGAEGQIGASSVLNAPPDGHMVMFTSNSLPVLDPLMKKGLPYNPIKDFAPICAFASTSNVMNITASSPYKTVGDFIAAAKAQPGKFTFGYASAVQRLAGELFQQAAGIKLTAVPYRSSLVALTEVAGGQVDLIFIDHVSAMSSYQNGRIRPIAVAGKQRYKAIPDVPPASEAGVPGYDIHPWFGFYASAKTPPGVLEKMRDAFKRTLLSPATAANMEKRDLQLLPLCGDEMARHLADDVSLTRRVLNKAGIEPQ</sequence>
<comment type="caution">
    <text evidence="3">The sequence shown here is derived from an EMBL/GenBank/DDBJ whole genome shotgun (WGS) entry which is preliminary data.</text>
</comment>
<dbReference type="Pfam" id="PF03401">
    <property type="entry name" value="TctC"/>
    <property type="match status" value="1"/>
</dbReference>